<comment type="caution">
    <text evidence="3">The sequence shown here is derived from an EMBL/GenBank/DDBJ whole genome shotgun (WGS) entry which is preliminary data.</text>
</comment>
<keyword evidence="2" id="KW-1133">Transmembrane helix</keyword>
<keyword evidence="2" id="KW-0812">Transmembrane</keyword>
<keyword evidence="2" id="KW-0472">Membrane</keyword>
<proteinExistence type="predicted"/>
<evidence type="ECO:0000256" key="2">
    <source>
        <dbReference type="SAM" id="Phobius"/>
    </source>
</evidence>
<evidence type="ECO:0000256" key="1">
    <source>
        <dbReference type="SAM" id="Coils"/>
    </source>
</evidence>
<feature type="transmembrane region" description="Helical" evidence="2">
    <location>
        <begin position="153"/>
        <end position="173"/>
    </location>
</feature>
<gene>
    <name evidence="3" type="ORF">Tci_019315</name>
</gene>
<dbReference type="EMBL" id="BKCJ010002257">
    <property type="protein sequence ID" value="GEU47337.1"/>
    <property type="molecule type" value="Genomic_DNA"/>
</dbReference>
<feature type="coiled-coil region" evidence="1">
    <location>
        <begin position="180"/>
        <end position="257"/>
    </location>
</feature>
<keyword evidence="1" id="KW-0175">Coiled coil</keyword>
<protein>
    <submittedName>
        <fullName evidence="3">Protein GRIP</fullName>
    </submittedName>
</protein>
<organism evidence="3">
    <name type="scientific">Tanacetum cinerariifolium</name>
    <name type="common">Dalmatian daisy</name>
    <name type="synonym">Chrysanthemum cinerariifolium</name>
    <dbReference type="NCBI Taxonomy" id="118510"/>
    <lineage>
        <taxon>Eukaryota</taxon>
        <taxon>Viridiplantae</taxon>
        <taxon>Streptophyta</taxon>
        <taxon>Embryophyta</taxon>
        <taxon>Tracheophyta</taxon>
        <taxon>Spermatophyta</taxon>
        <taxon>Magnoliopsida</taxon>
        <taxon>eudicotyledons</taxon>
        <taxon>Gunneridae</taxon>
        <taxon>Pentapetalae</taxon>
        <taxon>asterids</taxon>
        <taxon>campanulids</taxon>
        <taxon>Asterales</taxon>
        <taxon>Asteraceae</taxon>
        <taxon>Asteroideae</taxon>
        <taxon>Anthemideae</taxon>
        <taxon>Anthemidinae</taxon>
        <taxon>Tanacetum</taxon>
    </lineage>
</organism>
<accession>A0A6L2KF62</accession>
<name>A0A6L2KF62_TANCI</name>
<sequence length="355" mass="39864">MSRNWHASKSNDVMLKDVQKANHSKNPSSFSDSKQFVCSTCQKCVFNANHDPCITKFLNEVNSQAKVQSYKIRNSNKPIEPKCHSQKADRKIITGHNFSPNKSFAVYEKTSPRSCLSWKPTGIIFNIVGLRWVPTGKIFTYSTTKYKLDFAQIILFIVIGSLIVSVDLSRLAITLNRNQAKEVDNNSKELKEKIEALNEELVIERQTRGAAEATLEHLRAENTKADAKSQELEAKLAKELRRSLEPKENAIETLQQSLLEKEQGYLCLILYGVDTIRFEDTRSCDYIETTGCYNLFGISKSTTTTGFVDVKCYLNTRLNAPSSWLVLPLEISVASLFVNAADDASNSILLAASFV</sequence>
<dbReference type="AlphaFoldDB" id="A0A6L2KF62"/>
<reference evidence="3" key="1">
    <citation type="journal article" date="2019" name="Sci. Rep.">
        <title>Draft genome of Tanacetum cinerariifolium, the natural source of mosquito coil.</title>
        <authorList>
            <person name="Yamashiro T."/>
            <person name="Shiraishi A."/>
            <person name="Satake H."/>
            <person name="Nakayama K."/>
        </authorList>
    </citation>
    <scope>NUCLEOTIDE SEQUENCE</scope>
</reference>
<evidence type="ECO:0000313" key="3">
    <source>
        <dbReference type="EMBL" id="GEU47337.1"/>
    </source>
</evidence>